<dbReference type="InterPro" id="IPR036291">
    <property type="entry name" value="NAD(P)-bd_dom_sf"/>
</dbReference>
<protein>
    <submittedName>
        <fullName evidence="3">Short chain dehydrogenase</fullName>
    </submittedName>
</protein>
<proteinExistence type="inferred from homology"/>
<dbReference type="PRINTS" id="PR00081">
    <property type="entry name" value="GDHRDH"/>
</dbReference>
<dbReference type="PANTHER" id="PTHR43477:SF1">
    <property type="entry name" value="DIHYDROANTICAPSIN 7-DEHYDROGENASE"/>
    <property type="match status" value="1"/>
</dbReference>
<keyword evidence="2" id="KW-0560">Oxidoreductase</keyword>
<gene>
    <name evidence="3" type="ORF">LRP49_01875</name>
</gene>
<dbReference type="EMBL" id="JAJUBB010000001">
    <property type="protein sequence ID" value="MDD1779934.1"/>
    <property type="molecule type" value="Genomic_DNA"/>
</dbReference>
<comment type="similarity">
    <text evidence="1">Belongs to the short-chain dehydrogenases/reductases (SDR) family.</text>
</comment>
<sequence length="204" mass="21521">MKIAVIGASGTIGRAVVELLGNDHEIVTLGANSGDIRIDIRSRESVKTAFEQMGKVDAIINAVGELAFKPFGELNDEDWYVGIESKLLGQVRVTEEAVNYLNDGGSVTLTTGIISDTPIACGSSATAINGAVESYAKAAAIEAPRGIRINVVSPAMLEESKDTYGAFFPGFFAIPAKDVAQFYKRAVMGLETGKTLKCFAGNPV</sequence>
<dbReference type="CDD" id="cd11731">
    <property type="entry name" value="Lin1944_like_SDR_c"/>
    <property type="match status" value="1"/>
</dbReference>
<organism evidence="3 4">
    <name type="scientific">Enterovibrio qingdaonensis</name>
    <dbReference type="NCBI Taxonomy" id="2899818"/>
    <lineage>
        <taxon>Bacteria</taxon>
        <taxon>Pseudomonadati</taxon>
        <taxon>Pseudomonadota</taxon>
        <taxon>Gammaproteobacteria</taxon>
        <taxon>Vibrionales</taxon>
        <taxon>Vibrionaceae</taxon>
        <taxon>Enterovibrio</taxon>
    </lineage>
</organism>
<dbReference type="InterPro" id="IPR002347">
    <property type="entry name" value="SDR_fam"/>
</dbReference>
<keyword evidence="4" id="KW-1185">Reference proteome</keyword>
<name>A0ABT5QG36_9GAMM</name>
<evidence type="ECO:0000313" key="4">
    <source>
        <dbReference type="Proteomes" id="UP001149821"/>
    </source>
</evidence>
<evidence type="ECO:0000313" key="3">
    <source>
        <dbReference type="EMBL" id="MDD1779934.1"/>
    </source>
</evidence>
<reference evidence="3" key="1">
    <citation type="submission" date="2021-12" db="EMBL/GenBank/DDBJ databases">
        <title>Enterovibrio ZSDZ35 sp. nov. and Enterovibrio ZSDZ42 sp. nov., isolated from coastal seawater in Qingdao.</title>
        <authorList>
            <person name="Zhang P."/>
        </authorList>
    </citation>
    <scope>NUCLEOTIDE SEQUENCE</scope>
    <source>
        <strain evidence="3">ZSDZ35</strain>
    </source>
</reference>
<dbReference type="SUPFAM" id="SSF51735">
    <property type="entry name" value="NAD(P)-binding Rossmann-fold domains"/>
    <property type="match status" value="1"/>
</dbReference>
<accession>A0ABT5QG36</accession>
<evidence type="ECO:0000256" key="1">
    <source>
        <dbReference type="ARBA" id="ARBA00006484"/>
    </source>
</evidence>
<dbReference type="InterPro" id="IPR051122">
    <property type="entry name" value="SDR_DHRS6-like"/>
</dbReference>
<comment type="caution">
    <text evidence="3">The sequence shown here is derived from an EMBL/GenBank/DDBJ whole genome shotgun (WGS) entry which is preliminary data.</text>
</comment>
<dbReference type="Proteomes" id="UP001149821">
    <property type="component" value="Unassembled WGS sequence"/>
</dbReference>
<dbReference type="PANTHER" id="PTHR43477">
    <property type="entry name" value="DIHYDROANTICAPSIN 7-DEHYDROGENASE"/>
    <property type="match status" value="1"/>
</dbReference>
<dbReference type="NCBIfam" id="NF005754">
    <property type="entry name" value="PRK07578.1"/>
    <property type="match status" value="1"/>
</dbReference>
<evidence type="ECO:0000256" key="2">
    <source>
        <dbReference type="ARBA" id="ARBA00023002"/>
    </source>
</evidence>
<dbReference type="Gene3D" id="3.40.50.720">
    <property type="entry name" value="NAD(P)-binding Rossmann-like Domain"/>
    <property type="match status" value="1"/>
</dbReference>
<dbReference type="RefSeq" id="WP_274139787.1">
    <property type="nucleotide sequence ID" value="NZ_JAJUBB010000001.1"/>
</dbReference>
<dbReference type="Pfam" id="PF13561">
    <property type="entry name" value="adh_short_C2"/>
    <property type="match status" value="1"/>
</dbReference>